<evidence type="ECO:0000256" key="7">
    <source>
        <dbReference type="ARBA" id="ARBA00023027"/>
    </source>
</evidence>
<dbReference type="Gene3D" id="3.40.50.720">
    <property type="entry name" value="NAD(P)-binding Rossmann-like Domain"/>
    <property type="match status" value="1"/>
</dbReference>
<dbReference type="InterPro" id="IPR008927">
    <property type="entry name" value="6-PGluconate_DH-like_C_sf"/>
</dbReference>
<organism evidence="13">
    <name type="scientific">Rhodnius neglectus</name>
    <dbReference type="NCBI Taxonomy" id="72488"/>
    <lineage>
        <taxon>Eukaryota</taxon>
        <taxon>Metazoa</taxon>
        <taxon>Ecdysozoa</taxon>
        <taxon>Arthropoda</taxon>
        <taxon>Hexapoda</taxon>
        <taxon>Insecta</taxon>
        <taxon>Pterygota</taxon>
        <taxon>Neoptera</taxon>
        <taxon>Paraneoptera</taxon>
        <taxon>Hemiptera</taxon>
        <taxon>Heteroptera</taxon>
        <taxon>Panheteroptera</taxon>
        <taxon>Cimicomorpha</taxon>
        <taxon>Reduviidae</taxon>
        <taxon>Triatominae</taxon>
        <taxon>Rhodnius</taxon>
    </lineage>
</organism>
<dbReference type="SUPFAM" id="SSF51735">
    <property type="entry name" value="NAD(P)-binding Rossmann-fold domains"/>
    <property type="match status" value="1"/>
</dbReference>
<evidence type="ECO:0000256" key="3">
    <source>
        <dbReference type="ARBA" id="ARBA00011738"/>
    </source>
</evidence>
<keyword evidence="6" id="KW-0560">Oxidoreductase</keyword>
<name>A0A0P4VQX7_9HEMI</name>
<dbReference type="GO" id="GO:0005737">
    <property type="term" value="C:cytoplasm"/>
    <property type="evidence" value="ECO:0007669"/>
    <property type="project" value="UniProtKB-SubCell"/>
</dbReference>
<evidence type="ECO:0000256" key="5">
    <source>
        <dbReference type="ARBA" id="ARBA00022553"/>
    </source>
</evidence>
<dbReference type="GO" id="GO:0006631">
    <property type="term" value="P:fatty acid metabolic process"/>
    <property type="evidence" value="ECO:0007669"/>
    <property type="project" value="InterPro"/>
</dbReference>
<proteinExistence type="evidence at transcript level"/>
<dbReference type="InterPro" id="IPR013328">
    <property type="entry name" value="6PGD_dom2"/>
</dbReference>
<dbReference type="PANTHER" id="PTHR48075">
    <property type="entry name" value="3-HYDROXYACYL-COA DEHYDROGENASE FAMILY PROTEIN"/>
    <property type="match status" value="1"/>
</dbReference>
<accession>A0A0P4VQX7</accession>
<dbReference type="GO" id="GO:0070403">
    <property type="term" value="F:NAD+ binding"/>
    <property type="evidence" value="ECO:0007669"/>
    <property type="project" value="InterPro"/>
</dbReference>
<dbReference type="Pfam" id="PF00725">
    <property type="entry name" value="3HCDH"/>
    <property type="match status" value="1"/>
</dbReference>
<sequence length="313" mass="35161">MSPKEGKIGIIGSGLIGRSWAMLFASVGYNVTIYDVISQKVEDALADIKQQMSILEKKNLLRGKLSPEQQLALISGTLNLEDCLRDALYIQECIPENLDLKKELFQKIDMIVNDTTILASSTSTFLPSLFSEGLKHKENVVVAHPVNPPYYVPLVEIVPAPWTKSNVALKTKEIMLEIGQSPVLLNKELPGFALNRIQYVILNECWNLLKEGVLNVEDIDKVMTEGLGMRYAFLGPLETAHLNAEGMANYCERYSNSIYNVCQTMPPPPKFEGSLVKEMNNQLVAKVPLNKLQERRDWRDHCLMGLSQLKKNL</sequence>
<keyword evidence="7" id="KW-0520">NAD</keyword>
<dbReference type="InterPro" id="IPR006176">
    <property type="entry name" value="3-OHacyl-CoA_DH_NAD-bd"/>
</dbReference>
<dbReference type="EC" id="1.1.1.45" evidence="8"/>
<dbReference type="PANTHER" id="PTHR48075:SF1">
    <property type="entry name" value="LAMBDA-CRYSTALLIN HOMOLOG"/>
    <property type="match status" value="1"/>
</dbReference>
<dbReference type="Gene3D" id="1.10.1040.10">
    <property type="entry name" value="N-(1-d-carboxylethyl)-l-norvaline Dehydrogenase, domain 2"/>
    <property type="match status" value="1"/>
</dbReference>
<evidence type="ECO:0000256" key="6">
    <source>
        <dbReference type="ARBA" id="ARBA00023002"/>
    </source>
</evidence>
<evidence type="ECO:0000256" key="10">
    <source>
        <dbReference type="PIRSR" id="PIRSR000105-1"/>
    </source>
</evidence>
<reference evidence="13" key="1">
    <citation type="journal article" date="2016" name="PLoS Negl. Trop. Dis.">
        <title>A Deep Insight into the Sialome of Rhodnius neglectus, a Vector of Chagas Disease.</title>
        <authorList>
            <person name="Santiago P.B."/>
            <person name="Assumpcao T.C."/>
            <person name="Araujo C.N."/>
            <person name="Bastos I.M."/>
            <person name="Neves D."/>
            <person name="Silva I.G."/>
            <person name="Charneau S."/>
            <person name="Queiroz R.M."/>
            <person name="Raiol T."/>
            <person name="Oliveira J.V."/>
            <person name="Sousa M.V."/>
            <person name="Calvo E."/>
            <person name="Ribeiro J.M."/>
            <person name="Santana J.M."/>
        </authorList>
    </citation>
    <scope>NUCLEOTIDE SEQUENCE</scope>
    <source>
        <tissue evidence="13">Salivary glands</tissue>
    </source>
</reference>
<comment type="subunit">
    <text evidence="3">Homodimer.</text>
</comment>
<comment type="similarity">
    <text evidence="2">Belongs to the 3-hydroxyacyl-CoA dehydrogenase family.</text>
</comment>
<comment type="subcellular location">
    <subcellularLocation>
        <location evidence="1">Cytoplasm</location>
    </subcellularLocation>
</comment>
<evidence type="ECO:0000256" key="9">
    <source>
        <dbReference type="ARBA" id="ARBA00042709"/>
    </source>
</evidence>
<dbReference type="EMBL" id="GDKW01001686">
    <property type="protein sequence ID" value="JAI54909.1"/>
    <property type="molecule type" value="mRNA"/>
</dbReference>
<evidence type="ECO:0000313" key="13">
    <source>
        <dbReference type="EMBL" id="JAI54909.1"/>
    </source>
</evidence>
<keyword evidence="5" id="KW-0597">Phosphoprotein</keyword>
<evidence type="ECO:0000256" key="8">
    <source>
        <dbReference type="ARBA" id="ARBA00038962"/>
    </source>
</evidence>
<dbReference type="AlphaFoldDB" id="A0A0P4VQX7"/>
<protein>
    <recommendedName>
        <fullName evidence="9">L-gulonate 3-dehydrogenase</fullName>
        <ecNumber evidence="8">1.1.1.45</ecNumber>
    </recommendedName>
    <alternativeName>
        <fullName evidence="9">L-gulonate 3-dehydrogenase</fullName>
    </alternativeName>
</protein>
<dbReference type="Pfam" id="PF02737">
    <property type="entry name" value="3HCDH_N"/>
    <property type="match status" value="1"/>
</dbReference>
<dbReference type="FunFam" id="3.40.50.720:FF:000356">
    <property type="entry name" value="Lambda-crystallin homolog"/>
    <property type="match status" value="1"/>
</dbReference>
<dbReference type="PIRSF" id="PIRSF000105">
    <property type="entry name" value="HCDH"/>
    <property type="match status" value="1"/>
</dbReference>
<feature type="site" description="Important for catalytic activity" evidence="10">
    <location>
        <position position="144"/>
    </location>
</feature>
<evidence type="ECO:0000259" key="12">
    <source>
        <dbReference type="Pfam" id="PF02737"/>
    </source>
</evidence>
<evidence type="ECO:0000256" key="1">
    <source>
        <dbReference type="ARBA" id="ARBA00004496"/>
    </source>
</evidence>
<evidence type="ECO:0000259" key="11">
    <source>
        <dbReference type="Pfam" id="PF00725"/>
    </source>
</evidence>
<dbReference type="GO" id="GO:0050104">
    <property type="term" value="F:L-gulonate 3-dehydrogenase activity"/>
    <property type="evidence" value="ECO:0007669"/>
    <property type="project" value="UniProtKB-EC"/>
</dbReference>
<dbReference type="SUPFAM" id="SSF48179">
    <property type="entry name" value="6-phosphogluconate dehydrogenase C-terminal domain-like"/>
    <property type="match status" value="1"/>
</dbReference>
<feature type="domain" description="3-hydroxyacyl-CoA dehydrogenase C-terminal" evidence="11">
    <location>
        <begin position="191"/>
        <end position="264"/>
    </location>
</feature>
<dbReference type="InterPro" id="IPR006108">
    <property type="entry name" value="3HC_DH_C"/>
</dbReference>
<evidence type="ECO:0000256" key="4">
    <source>
        <dbReference type="ARBA" id="ARBA00022490"/>
    </source>
</evidence>
<evidence type="ECO:0000256" key="2">
    <source>
        <dbReference type="ARBA" id="ARBA00009463"/>
    </source>
</evidence>
<keyword evidence="4" id="KW-0963">Cytoplasm</keyword>
<dbReference type="InterPro" id="IPR022694">
    <property type="entry name" value="3-OHacyl-CoA_DH"/>
</dbReference>
<dbReference type="InterPro" id="IPR036291">
    <property type="entry name" value="NAD(P)-bd_dom_sf"/>
</dbReference>
<feature type="domain" description="3-hydroxyacyl-CoA dehydrogenase NAD binding" evidence="12">
    <location>
        <begin position="7"/>
        <end position="187"/>
    </location>
</feature>